<dbReference type="SUPFAM" id="SSF55729">
    <property type="entry name" value="Acyl-CoA N-acyltransferases (Nat)"/>
    <property type="match status" value="1"/>
</dbReference>
<keyword evidence="1" id="KW-0808">Transferase</keyword>
<dbReference type="InterPro" id="IPR000182">
    <property type="entry name" value="GNAT_dom"/>
</dbReference>
<dbReference type="InterPro" id="IPR016181">
    <property type="entry name" value="Acyl_CoA_acyltransferase"/>
</dbReference>
<evidence type="ECO:0000256" key="2">
    <source>
        <dbReference type="ARBA" id="ARBA00023315"/>
    </source>
</evidence>
<name>A0ABQ4MYT9_9BACL</name>
<keyword evidence="5" id="KW-1185">Reference proteome</keyword>
<dbReference type="Pfam" id="PF00583">
    <property type="entry name" value="Acetyltransf_1"/>
    <property type="match status" value="1"/>
</dbReference>
<sequence>MIRRSRKNDQKHIHALIRTELIPFSQKTFPDVKYNKREINKRLERGYTYVYARTPNAPPQGFIHSVILDNTHIVDMLAVNKNARKRGIGSKLMNRSLSLALKNKCSKSHLYVDAVNYKAQQFYYKQGYQIEKYEPLVNCYLLSKKLVKAKLCEQLNRIFICSKKSNLFLRCEHILKSD</sequence>
<dbReference type="CDD" id="cd04301">
    <property type="entry name" value="NAT_SF"/>
    <property type="match status" value="1"/>
</dbReference>
<reference evidence="4 5" key="1">
    <citation type="submission" date="2021-03" db="EMBL/GenBank/DDBJ databases">
        <title>Antimicrobial resistance genes in bacteria isolated from Japanese honey, and their potential for conferring macrolide and lincosamide resistance in the American foulbrood pathogen Paenibacillus larvae.</title>
        <authorList>
            <person name="Okamoto M."/>
            <person name="Kumagai M."/>
            <person name="Kanamori H."/>
            <person name="Takamatsu D."/>
        </authorList>
    </citation>
    <scope>NUCLEOTIDE SEQUENCE [LARGE SCALE GENOMIC DNA]</scope>
    <source>
        <strain evidence="4 5">J15TS10</strain>
    </source>
</reference>
<dbReference type="InterPro" id="IPR050680">
    <property type="entry name" value="YpeA/RimI_acetyltransf"/>
</dbReference>
<dbReference type="Proteomes" id="UP000681290">
    <property type="component" value="Unassembled WGS sequence"/>
</dbReference>
<protein>
    <recommendedName>
        <fullName evidence="3">N-acetyltransferase domain-containing protein</fullName>
    </recommendedName>
</protein>
<evidence type="ECO:0000313" key="5">
    <source>
        <dbReference type="Proteomes" id="UP000681290"/>
    </source>
</evidence>
<dbReference type="EMBL" id="BOSM01000014">
    <property type="protein sequence ID" value="GIP61095.1"/>
    <property type="molecule type" value="Genomic_DNA"/>
</dbReference>
<dbReference type="PANTHER" id="PTHR43420">
    <property type="entry name" value="ACETYLTRANSFERASE"/>
    <property type="match status" value="1"/>
</dbReference>
<dbReference type="PANTHER" id="PTHR43420:SF12">
    <property type="entry name" value="N-ACETYLTRANSFERASE DOMAIN-CONTAINING PROTEIN"/>
    <property type="match status" value="1"/>
</dbReference>
<dbReference type="PROSITE" id="PS51186">
    <property type="entry name" value="GNAT"/>
    <property type="match status" value="1"/>
</dbReference>
<evidence type="ECO:0000313" key="4">
    <source>
        <dbReference type="EMBL" id="GIP61095.1"/>
    </source>
</evidence>
<gene>
    <name evidence="4" type="ORF">J15TS10_49090</name>
</gene>
<evidence type="ECO:0000256" key="1">
    <source>
        <dbReference type="ARBA" id="ARBA00022679"/>
    </source>
</evidence>
<comment type="caution">
    <text evidence="4">The sequence shown here is derived from an EMBL/GenBank/DDBJ whole genome shotgun (WGS) entry which is preliminary data.</text>
</comment>
<keyword evidence="2" id="KW-0012">Acyltransferase</keyword>
<dbReference type="RefSeq" id="WP_213595164.1">
    <property type="nucleotide sequence ID" value="NZ_BOSM01000014.1"/>
</dbReference>
<accession>A0ABQ4MYT9</accession>
<organism evidence="4 5">
    <name type="scientific">Paenibacillus woosongensis</name>
    <dbReference type="NCBI Taxonomy" id="307580"/>
    <lineage>
        <taxon>Bacteria</taxon>
        <taxon>Bacillati</taxon>
        <taxon>Bacillota</taxon>
        <taxon>Bacilli</taxon>
        <taxon>Bacillales</taxon>
        <taxon>Paenibacillaceae</taxon>
        <taxon>Paenibacillus</taxon>
    </lineage>
</organism>
<evidence type="ECO:0000259" key="3">
    <source>
        <dbReference type="PROSITE" id="PS51186"/>
    </source>
</evidence>
<dbReference type="Gene3D" id="3.40.630.30">
    <property type="match status" value="1"/>
</dbReference>
<feature type="domain" description="N-acetyltransferase" evidence="3">
    <location>
        <begin position="1"/>
        <end position="147"/>
    </location>
</feature>
<proteinExistence type="predicted"/>